<keyword evidence="10" id="KW-1185">Reference proteome</keyword>
<evidence type="ECO:0000256" key="2">
    <source>
        <dbReference type="ARBA" id="ARBA00009212"/>
    </source>
</evidence>
<gene>
    <name evidence="9" type="ORF">SAMN05444004_10536</name>
</gene>
<evidence type="ECO:0000256" key="8">
    <source>
        <dbReference type="SAM" id="Phobius"/>
    </source>
</evidence>
<keyword evidence="7 8" id="KW-0472">Membrane</keyword>
<evidence type="ECO:0000256" key="4">
    <source>
        <dbReference type="ARBA" id="ARBA00022475"/>
    </source>
</evidence>
<evidence type="ECO:0000313" key="9">
    <source>
        <dbReference type="EMBL" id="SDZ01316.1"/>
    </source>
</evidence>
<evidence type="ECO:0000256" key="3">
    <source>
        <dbReference type="ARBA" id="ARBA00022448"/>
    </source>
</evidence>
<dbReference type="AlphaFoldDB" id="A0A1H3PJQ1"/>
<feature type="transmembrane region" description="Helical" evidence="8">
    <location>
        <begin position="68"/>
        <end position="91"/>
    </location>
</feature>
<dbReference type="PANTHER" id="PTHR34702:SF1">
    <property type="entry name" value="NA(+)_H(+) ANTIPORTER SUBUNIT F"/>
    <property type="match status" value="1"/>
</dbReference>
<name>A0A1H3PJQ1_9RHOB</name>
<feature type="transmembrane region" description="Helical" evidence="8">
    <location>
        <begin position="43"/>
        <end position="62"/>
    </location>
</feature>
<organism evidence="9 10">
    <name type="scientific">Jannaschia faecimaris</name>
    <dbReference type="NCBI Taxonomy" id="1244108"/>
    <lineage>
        <taxon>Bacteria</taxon>
        <taxon>Pseudomonadati</taxon>
        <taxon>Pseudomonadota</taxon>
        <taxon>Alphaproteobacteria</taxon>
        <taxon>Rhodobacterales</taxon>
        <taxon>Roseobacteraceae</taxon>
        <taxon>Jannaschia</taxon>
    </lineage>
</organism>
<evidence type="ECO:0000256" key="6">
    <source>
        <dbReference type="ARBA" id="ARBA00022989"/>
    </source>
</evidence>
<keyword evidence="3" id="KW-0813">Transport</keyword>
<evidence type="ECO:0000256" key="1">
    <source>
        <dbReference type="ARBA" id="ARBA00004651"/>
    </source>
</evidence>
<reference evidence="10" key="1">
    <citation type="submission" date="2016-10" db="EMBL/GenBank/DDBJ databases">
        <authorList>
            <person name="Varghese N."/>
            <person name="Submissions S."/>
        </authorList>
    </citation>
    <scope>NUCLEOTIDE SEQUENCE [LARGE SCALE GENOMIC DNA]</scope>
    <source>
        <strain evidence="10">DSM 100420</strain>
    </source>
</reference>
<dbReference type="Proteomes" id="UP000198914">
    <property type="component" value="Unassembled WGS sequence"/>
</dbReference>
<feature type="transmembrane region" description="Helical" evidence="8">
    <location>
        <begin position="13"/>
        <end position="31"/>
    </location>
</feature>
<dbReference type="STRING" id="1244108.SAMN05444004_10536"/>
<accession>A0A1H3PJQ1</accession>
<dbReference type="RefSeq" id="WP_244504580.1">
    <property type="nucleotide sequence ID" value="NZ_FNPX01000005.1"/>
</dbReference>
<dbReference type="NCBIfam" id="NF009243">
    <property type="entry name" value="PRK12599.1-2"/>
    <property type="match status" value="1"/>
</dbReference>
<dbReference type="EMBL" id="FNPX01000005">
    <property type="protein sequence ID" value="SDZ01316.1"/>
    <property type="molecule type" value="Genomic_DNA"/>
</dbReference>
<proteinExistence type="inferred from homology"/>
<evidence type="ECO:0000256" key="5">
    <source>
        <dbReference type="ARBA" id="ARBA00022692"/>
    </source>
</evidence>
<comment type="subcellular location">
    <subcellularLocation>
        <location evidence="1">Cell membrane</location>
        <topology evidence="1">Multi-pass membrane protein</topology>
    </subcellularLocation>
</comment>
<comment type="similarity">
    <text evidence="2">Belongs to the CPA3 antiporters (TC 2.A.63) subunit F family.</text>
</comment>
<evidence type="ECO:0000256" key="7">
    <source>
        <dbReference type="ARBA" id="ARBA00023136"/>
    </source>
</evidence>
<dbReference type="Pfam" id="PF04066">
    <property type="entry name" value="MrpF_PhaF"/>
    <property type="match status" value="1"/>
</dbReference>
<sequence length="113" mass="12045">MTSLTEQMPILNVAVQISFVLVMVGVILAMVRLIKGPSLPDRVVALDTMTVLIVAFCGLYALESGATAFLDVAVVLALIGFLATVALARFVERKRRRPDAKALHRADDPGGAP</sequence>
<dbReference type="GO" id="GO:0015385">
    <property type="term" value="F:sodium:proton antiporter activity"/>
    <property type="evidence" value="ECO:0007669"/>
    <property type="project" value="TreeGrafter"/>
</dbReference>
<dbReference type="GO" id="GO:0005886">
    <property type="term" value="C:plasma membrane"/>
    <property type="evidence" value="ECO:0007669"/>
    <property type="project" value="UniProtKB-SubCell"/>
</dbReference>
<dbReference type="InterPro" id="IPR007208">
    <property type="entry name" value="MrpF/PhaF-like"/>
</dbReference>
<evidence type="ECO:0000313" key="10">
    <source>
        <dbReference type="Proteomes" id="UP000198914"/>
    </source>
</evidence>
<protein>
    <submittedName>
        <fullName evidence="9">Multisubunit sodium/proton antiporter, MrpF subunit</fullName>
    </submittedName>
</protein>
<keyword evidence="5 8" id="KW-0812">Transmembrane</keyword>
<keyword evidence="6 8" id="KW-1133">Transmembrane helix</keyword>
<keyword evidence="4" id="KW-1003">Cell membrane</keyword>
<dbReference type="PANTHER" id="PTHR34702">
    <property type="entry name" value="NA(+)/H(+) ANTIPORTER SUBUNIT F1"/>
    <property type="match status" value="1"/>
</dbReference>